<comment type="caution">
    <text evidence="2">The sequence shown here is derived from an EMBL/GenBank/DDBJ whole genome shotgun (WGS) entry which is preliminary data.</text>
</comment>
<gene>
    <name evidence="2" type="ORF">QBC33DRAFT_548655</name>
</gene>
<reference evidence="2" key="1">
    <citation type="submission" date="2023-06" db="EMBL/GenBank/DDBJ databases">
        <title>Genome-scale phylogeny and comparative genomics of the fungal order Sordariales.</title>
        <authorList>
            <consortium name="Lawrence Berkeley National Laboratory"/>
            <person name="Hensen N."/>
            <person name="Bonometti L."/>
            <person name="Westerberg I."/>
            <person name="Brannstrom I.O."/>
            <person name="Guillou S."/>
            <person name="Cros-Aarteil S."/>
            <person name="Calhoun S."/>
            <person name="Haridas S."/>
            <person name="Kuo A."/>
            <person name="Mondo S."/>
            <person name="Pangilinan J."/>
            <person name="Riley R."/>
            <person name="Labutti K."/>
            <person name="Andreopoulos B."/>
            <person name="Lipzen A."/>
            <person name="Chen C."/>
            <person name="Yanf M."/>
            <person name="Daum C."/>
            <person name="Ng V."/>
            <person name="Clum A."/>
            <person name="Steindorff A."/>
            <person name="Ohm R."/>
            <person name="Martin F."/>
            <person name="Silar P."/>
            <person name="Natvig D."/>
            <person name="Lalanne C."/>
            <person name="Gautier V."/>
            <person name="Ament-Velasquez S.L."/>
            <person name="Kruys A."/>
            <person name="Hutchinson M.I."/>
            <person name="Powell A.J."/>
            <person name="Barry K."/>
            <person name="Miller A.N."/>
            <person name="Grigoriev I.V."/>
            <person name="Debuchy R."/>
            <person name="Gladieux P."/>
            <person name="Thoren M.H."/>
            <person name="Johannesson H."/>
        </authorList>
    </citation>
    <scope>NUCLEOTIDE SEQUENCE</scope>
    <source>
        <strain evidence="2">8032-3</strain>
    </source>
</reference>
<dbReference type="EMBL" id="MU839024">
    <property type="protein sequence ID" value="KAK1763811.1"/>
    <property type="molecule type" value="Genomic_DNA"/>
</dbReference>
<keyword evidence="1" id="KW-0812">Transmembrane</keyword>
<evidence type="ECO:0000313" key="3">
    <source>
        <dbReference type="Proteomes" id="UP001244011"/>
    </source>
</evidence>
<keyword evidence="1" id="KW-0472">Membrane</keyword>
<accession>A0AAJ0FCP6</accession>
<protein>
    <submittedName>
        <fullName evidence="2">Uncharacterized protein</fullName>
    </submittedName>
</protein>
<dbReference type="RefSeq" id="XP_060280024.1">
    <property type="nucleotide sequence ID" value="XM_060428874.1"/>
</dbReference>
<evidence type="ECO:0000313" key="2">
    <source>
        <dbReference type="EMBL" id="KAK1763811.1"/>
    </source>
</evidence>
<keyword evidence="3" id="KW-1185">Reference proteome</keyword>
<evidence type="ECO:0000256" key="1">
    <source>
        <dbReference type="SAM" id="Phobius"/>
    </source>
</evidence>
<dbReference type="AlphaFoldDB" id="A0AAJ0FCP6"/>
<proteinExistence type="predicted"/>
<dbReference type="GeneID" id="85312061"/>
<organism evidence="2 3">
    <name type="scientific">Phialemonium atrogriseum</name>
    <dbReference type="NCBI Taxonomy" id="1093897"/>
    <lineage>
        <taxon>Eukaryota</taxon>
        <taxon>Fungi</taxon>
        <taxon>Dikarya</taxon>
        <taxon>Ascomycota</taxon>
        <taxon>Pezizomycotina</taxon>
        <taxon>Sordariomycetes</taxon>
        <taxon>Sordariomycetidae</taxon>
        <taxon>Cephalothecales</taxon>
        <taxon>Cephalothecaceae</taxon>
        <taxon>Phialemonium</taxon>
    </lineage>
</organism>
<dbReference type="Proteomes" id="UP001244011">
    <property type="component" value="Unassembled WGS sequence"/>
</dbReference>
<feature type="transmembrane region" description="Helical" evidence="1">
    <location>
        <begin position="195"/>
        <end position="212"/>
    </location>
</feature>
<sequence>MGLFGVKRVSFTRKISLAEQISRASRGLRQNDEFVGTYIREEENEIRTQHLKREIANYIPQDPPCEYNYDTGMGCSFFCGEDLSEGILCPEREFWDSKRALSRMESRLPLVLAFREPALAMGNDLLEKEDIYSHLRILSLLRRWNLPTLRELEFQGLIVDEGWVLPRWNDAIIIIGTVTFIAILGKIVFGGWDAAWGVAACFVTIVGLFTRGHY</sequence>
<name>A0AAJ0FCP6_9PEZI</name>
<keyword evidence="1" id="KW-1133">Transmembrane helix</keyword>